<feature type="domain" description="HTH lysR-type" evidence="5">
    <location>
        <begin position="5"/>
        <end position="62"/>
    </location>
</feature>
<dbReference type="InterPro" id="IPR005119">
    <property type="entry name" value="LysR_subst-bd"/>
</dbReference>
<dbReference type="RefSeq" id="WP_124081960.1">
    <property type="nucleotide sequence ID" value="NZ_UWPJ01000039.1"/>
</dbReference>
<dbReference type="InterPro" id="IPR036390">
    <property type="entry name" value="WH_DNA-bd_sf"/>
</dbReference>
<evidence type="ECO:0000313" key="6">
    <source>
        <dbReference type="EMBL" id="VCU72416.1"/>
    </source>
</evidence>
<dbReference type="SUPFAM" id="SSF46785">
    <property type="entry name" value="Winged helix' DNA-binding domain"/>
    <property type="match status" value="1"/>
</dbReference>
<keyword evidence="3" id="KW-0238">DNA-binding</keyword>
<reference evidence="6 7" key="1">
    <citation type="submission" date="2018-10" db="EMBL/GenBank/DDBJ databases">
        <authorList>
            <person name="Criscuolo A."/>
        </authorList>
    </citation>
    <scope>NUCLEOTIDE SEQUENCE [LARGE SCALE GENOMIC DNA]</scope>
    <source>
        <strain evidence="6">DnA1</strain>
    </source>
</reference>
<evidence type="ECO:0000256" key="2">
    <source>
        <dbReference type="ARBA" id="ARBA00023015"/>
    </source>
</evidence>
<evidence type="ECO:0000256" key="4">
    <source>
        <dbReference type="ARBA" id="ARBA00023163"/>
    </source>
</evidence>
<gene>
    <name evidence="6" type="primary">gcvA_16</name>
    <name evidence="6" type="ORF">PIGHUM_04515</name>
</gene>
<comment type="similarity">
    <text evidence="1">Belongs to the LysR transcriptional regulatory family.</text>
</comment>
<dbReference type="InterPro" id="IPR000847">
    <property type="entry name" value="LysR_HTH_N"/>
</dbReference>
<sequence length="301" mass="32934">MRIPVPLNALRAFEAAARHLSIKDAALELAVTPSAVSHQLRTLEAMLGVELLRRIGTRLELTDAGCRLAPSLNQGFALIAEGVGALREARRDGPLRVNILPAFATHWLAPRLNLYPFEQRGFSLQISTTQDNVDLAAGVADAGIWYGDGQWPGLQADLLFEATIDLYSRPGFAVGTRWERIEQLSRANLFVSRHCLSWRRWMDSLPGGPIEPAVITRVDSSGLTVQAAADGGGVSIAVCELAESVVREGRLESVFGHPVSAGLGFWLVYPDALREDRRLDNLRGWLRSRIREQLAQKAAAA</sequence>
<evidence type="ECO:0000259" key="5">
    <source>
        <dbReference type="PROSITE" id="PS50931"/>
    </source>
</evidence>
<dbReference type="Pfam" id="PF00126">
    <property type="entry name" value="HTH_1"/>
    <property type="match status" value="1"/>
</dbReference>
<organism evidence="6 7">
    <name type="scientific">Pigmentiphaga humi</name>
    <dbReference type="NCBI Taxonomy" id="2478468"/>
    <lineage>
        <taxon>Bacteria</taxon>
        <taxon>Pseudomonadati</taxon>
        <taxon>Pseudomonadota</taxon>
        <taxon>Betaproteobacteria</taxon>
        <taxon>Burkholderiales</taxon>
        <taxon>Alcaligenaceae</taxon>
        <taxon>Pigmentiphaga</taxon>
    </lineage>
</organism>
<dbReference type="AlphaFoldDB" id="A0A3P4BA49"/>
<dbReference type="Gene3D" id="1.10.10.10">
    <property type="entry name" value="Winged helix-like DNA-binding domain superfamily/Winged helix DNA-binding domain"/>
    <property type="match status" value="1"/>
</dbReference>
<protein>
    <submittedName>
        <fullName evidence="6">Glycine cleavage system transcriptional activator</fullName>
    </submittedName>
</protein>
<evidence type="ECO:0000256" key="1">
    <source>
        <dbReference type="ARBA" id="ARBA00009437"/>
    </source>
</evidence>
<proteinExistence type="inferred from homology"/>
<dbReference type="PANTHER" id="PTHR30537:SF79">
    <property type="entry name" value="TRANSCRIPTIONAL REGULATOR-RELATED"/>
    <property type="match status" value="1"/>
</dbReference>
<dbReference type="Pfam" id="PF03466">
    <property type="entry name" value="LysR_substrate"/>
    <property type="match status" value="1"/>
</dbReference>
<dbReference type="Proteomes" id="UP000277294">
    <property type="component" value="Unassembled WGS sequence"/>
</dbReference>
<keyword evidence="2" id="KW-0805">Transcription regulation</keyword>
<accession>A0A3P4BA49</accession>
<dbReference type="Gene3D" id="3.40.190.10">
    <property type="entry name" value="Periplasmic binding protein-like II"/>
    <property type="match status" value="2"/>
</dbReference>
<keyword evidence="7" id="KW-1185">Reference proteome</keyword>
<dbReference type="GO" id="GO:0006351">
    <property type="term" value="P:DNA-templated transcription"/>
    <property type="evidence" value="ECO:0007669"/>
    <property type="project" value="TreeGrafter"/>
</dbReference>
<evidence type="ECO:0000256" key="3">
    <source>
        <dbReference type="ARBA" id="ARBA00023125"/>
    </source>
</evidence>
<dbReference type="PROSITE" id="PS50931">
    <property type="entry name" value="HTH_LYSR"/>
    <property type="match status" value="1"/>
</dbReference>
<keyword evidence="4" id="KW-0804">Transcription</keyword>
<dbReference type="SUPFAM" id="SSF53850">
    <property type="entry name" value="Periplasmic binding protein-like II"/>
    <property type="match status" value="1"/>
</dbReference>
<name>A0A3P4BA49_9BURK</name>
<dbReference type="InterPro" id="IPR058163">
    <property type="entry name" value="LysR-type_TF_proteobact-type"/>
</dbReference>
<dbReference type="GO" id="GO:0003700">
    <property type="term" value="F:DNA-binding transcription factor activity"/>
    <property type="evidence" value="ECO:0007669"/>
    <property type="project" value="InterPro"/>
</dbReference>
<dbReference type="PANTHER" id="PTHR30537">
    <property type="entry name" value="HTH-TYPE TRANSCRIPTIONAL REGULATOR"/>
    <property type="match status" value="1"/>
</dbReference>
<dbReference type="EMBL" id="UWPJ01000039">
    <property type="protein sequence ID" value="VCU72416.1"/>
    <property type="molecule type" value="Genomic_DNA"/>
</dbReference>
<dbReference type="OrthoDB" id="9178397at2"/>
<dbReference type="InterPro" id="IPR036388">
    <property type="entry name" value="WH-like_DNA-bd_sf"/>
</dbReference>
<dbReference type="GO" id="GO:0043565">
    <property type="term" value="F:sequence-specific DNA binding"/>
    <property type="evidence" value="ECO:0007669"/>
    <property type="project" value="TreeGrafter"/>
</dbReference>
<evidence type="ECO:0000313" key="7">
    <source>
        <dbReference type="Proteomes" id="UP000277294"/>
    </source>
</evidence>